<gene>
    <name evidence="3" type="ORF">GCM10011372_15900</name>
</gene>
<dbReference type="CDD" id="cd02947">
    <property type="entry name" value="TRX_family"/>
    <property type="match status" value="1"/>
</dbReference>
<evidence type="ECO:0000256" key="1">
    <source>
        <dbReference type="SAM" id="Phobius"/>
    </source>
</evidence>
<protein>
    <submittedName>
        <fullName evidence="3">Thiol reductase thioredoxin</fullName>
    </submittedName>
</protein>
<reference evidence="3" key="2">
    <citation type="submission" date="2020-09" db="EMBL/GenBank/DDBJ databases">
        <authorList>
            <person name="Sun Q."/>
            <person name="Zhou Y."/>
        </authorList>
    </citation>
    <scope>NUCLEOTIDE SEQUENCE</scope>
    <source>
        <strain evidence="3">CGMCC 1.8984</strain>
    </source>
</reference>
<dbReference type="EMBL" id="BMMD01000007">
    <property type="protein sequence ID" value="GGJ78374.1"/>
    <property type="molecule type" value="Genomic_DNA"/>
</dbReference>
<name>A0A917UR08_9MICO</name>
<dbReference type="InterPro" id="IPR036249">
    <property type="entry name" value="Thioredoxin-like_sf"/>
</dbReference>
<dbReference type="Pfam" id="PF00085">
    <property type="entry name" value="Thioredoxin"/>
    <property type="match status" value="1"/>
</dbReference>
<evidence type="ECO:0000259" key="2">
    <source>
        <dbReference type="Pfam" id="PF00085"/>
    </source>
</evidence>
<dbReference type="Gene3D" id="3.40.30.10">
    <property type="entry name" value="Glutaredoxin"/>
    <property type="match status" value="1"/>
</dbReference>
<evidence type="ECO:0000313" key="4">
    <source>
        <dbReference type="Proteomes" id="UP000636956"/>
    </source>
</evidence>
<sequence length="151" mass="16169">MDWLPTLMAGLGLPAVATAIGVAWRARTGRLRETPAGELRAETDAAALDLSPGALGSSATLVQFSTEYCSRCPATARQLARVAARYDGVRHVEVDVTHRADLAGRFHVLQTPTTLILDARGHASARIGGVPRLDAVQEHLDRLTRRTHVAS</sequence>
<proteinExistence type="predicted"/>
<organism evidence="3 4">
    <name type="scientific">Agromyces bauzanensis</name>
    <dbReference type="NCBI Taxonomy" id="1308924"/>
    <lineage>
        <taxon>Bacteria</taxon>
        <taxon>Bacillati</taxon>
        <taxon>Actinomycetota</taxon>
        <taxon>Actinomycetes</taxon>
        <taxon>Micrococcales</taxon>
        <taxon>Microbacteriaceae</taxon>
        <taxon>Agromyces</taxon>
    </lineage>
</organism>
<keyword evidence="4" id="KW-1185">Reference proteome</keyword>
<dbReference type="InterPro" id="IPR013766">
    <property type="entry name" value="Thioredoxin_domain"/>
</dbReference>
<dbReference type="AlphaFoldDB" id="A0A917UR08"/>
<dbReference type="RefSeq" id="WP_229662193.1">
    <property type="nucleotide sequence ID" value="NZ_BAABFW010000018.1"/>
</dbReference>
<comment type="caution">
    <text evidence="3">The sequence shown here is derived from an EMBL/GenBank/DDBJ whole genome shotgun (WGS) entry which is preliminary data.</text>
</comment>
<accession>A0A917UR08</accession>
<keyword evidence="1" id="KW-1133">Transmembrane helix</keyword>
<keyword evidence="1" id="KW-0472">Membrane</keyword>
<dbReference type="SUPFAM" id="SSF52833">
    <property type="entry name" value="Thioredoxin-like"/>
    <property type="match status" value="1"/>
</dbReference>
<feature type="domain" description="Thioredoxin" evidence="2">
    <location>
        <begin position="58"/>
        <end position="140"/>
    </location>
</feature>
<feature type="transmembrane region" description="Helical" evidence="1">
    <location>
        <begin position="6"/>
        <end position="24"/>
    </location>
</feature>
<keyword evidence="1" id="KW-0812">Transmembrane</keyword>
<reference evidence="3" key="1">
    <citation type="journal article" date="2014" name="Int. J. Syst. Evol. Microbiol.">
        <title>Complete genome sequence of Corynebacterium casei LMG S-19264T (=DSM 44701T), isolated from a smear-ripened cheese.</title>
        <authorList>
            <consortium name="US DOE Joint Genome Institute (JGI-PGF)"/>
            <person name="Walter F."/>
            <person name="Albersmeier A."/>
            <person name="Kalinowski J."/>
            <person name="Ruckert C."/>
        </authorList>
    </citation>
    <scope>NUCLEOTIDE SEQUENCE</scope>
    <source>
        <strain evidence="3">CGMCC 1.8984</strain>
    </source>
</reference>
<evidence type="ECO:0000313" key="3">
    <source>
        <dbReference type="EMBL" id="GGJ78374.1"/>
    </source>
</evidence>
<dbReference type="Proteomes" id="UP000636956">
    <property type="component" value="Unassembled WGS sequence"/>
</dbReference>